<dbReference type="Proteomes" id="UP000192596">
    <property type="component" value="Unassembled WGS sequence"/>
</dbReference>
<sequence>MLLSARLQRQVCVPACQHGRPYATNVKPPPPPPRSFGTSPHHSTPVPDAPSLPPMPADGTKPEPLDLARGYAATMRVAREGVLDRRYRPAARRVTAIICAVPVLLVTSWVLYKRQFLGEEQKMLSKLKSAEEIVEGSPPTALDEQAIFPADHDENFKT</sequence>
<evidence type="ECO:0000256" key="1">
    <source>
        <dbReference type="SAM" id="MobiDB-lite"/>
    </source>
</evidence>
<accession>A0A1V8TBR1</accession>
<proteinExistence type="predicted"/>
<evidence type="ECO:0000313" key="4">
    <source>
        <dbReference type="Proteomes" id="UP000192596"/>
    </source>
</evidence>
<keyword evidence="2" id="KW-0812">Transmembrane</keyword>
<keyword evidence="2" id="KW-1133">Transmembrane helix</keyword>
<name>A0A1V8TBR1_9PEZI</name>
<feature type="region of interest" description="Disordered" evidence="1">
    <location>
        <begin position="135"/>
        <end position="158"/>
    </location>
</feature>
<comment type="caution">
    <text evidence="3">The sequence shown here is derived from an EMBL/GenBank/DDBJ whole genome shotgun (WGS) entry which is preliminary data.</text>
</comment>
<evidence type="ECO:0000313" key="3">
    <source>
        <dbReference type="EMBL" id="OQO08688.1"/>
    </source>
</evidence>
<protein>
    <submittedName>
        <fullName evidence="3">Uncharacterized protein</fullName>
    </submittedName>
</protein>
<keyword evidence="4" id="KW-1185">Reference proteome</keyword>
<dbReference type="STRING" id="1507870.A0A1V8TBR1"/>
<feature type="region of interest" description="Disordered" evidence="1">
    <location>
        <begin position="19"/>
        <end position="65"/>
    </location>
</feature>
<dbReference type="EMBL" id="NAJO01000012">
    <property type="protein sequence ID" value="OQO08688.1"/>
    <property type="molecule type" value="Genomic_DNA"/>
</dbReference>
<keyword evidence="2" id="KW-0472">Membrane</keyword>
<dbReference type="AlphaFoldDB" id="A0A1V8TBR1"/>
<organism evidence="3 4">
    <name type="scientific">Cryoendolithus antarcticus</name>
    <dbReference type="NCBI Taxonomy" id="1507870"/>
    <lineage>
        <taxon>Eukaryota</taxon>
        <taxon>Fungi</taxon>
        <taxon>Dikarya</taxon>
        <taxon>Ascomycota</taxon>
        <taxon>Pezizomycotina</taxon>
        <taxon>Dothideomycetes</taxon>
        <taxon>Dothideomycetidae</taxon>
        <taxon>Cladosporiales</taxon>
        <taxon>Cladosporiaceae</taxon>
        <taxon>Cryoendolithus</taxon>
    </lineage>
</organism>
<gene>
    <name evidence="3" type="ORF">B0A48_06558</name>
</gene>
<dbReference type="InParanoid" id="A0A1V8TBR1"/>
<feature type="transmembrane region" description="Helical" evidence="2">
    <location>
        <begin position="94"/>
        <end position="112"/>
    </location>
</feature>
<dbReference type="OrthoDB" id="3784821at2759"/>
<evidence type="ECO:0000256" key="2">
    <source>
        <dbReference type="SAM" id="Phobius"/>
    </source>
</evidence>
<reference evidence="4" key="1">
    <citation type="submission" date="2017-03" db="EMBL/GenBank/DDBJ databases">
        <title>Genomes of endolithic fungi from Antarctica.</title>
        <authorList>
            <person name="Coleine C."/>
            <person name="Masonjones S."/>
            <person name="Stajich J.E."/>
        </authorList>
    </citation>
    <scope>NUCLEOTIDE SEQUENCE [LARGE SCALE GENOMIC DNA]</scope>
    <source>
        <strain evidence="4">CCFEE 5527</strain>
    </source>
</reference>
<feature type="compositionally biased region" description="Pro residues" evidence="1">
    <location>
        <begin position="47"/>
        <end position="56"/>
    </location>
</feature>